<dbReference type="AlphaFoldDB" id="N9NC46"/>
<feature type="transmembrane region" description="Helical" evidence="1">
    <location>
        <begin position="31"/>
        <end position="53"/>
    </location>
</feature>
<organism evidence="2 3">
    <name type="scientific">Acinetobacter modestus</name>
    <dbReference type="NCBI Taxonomy" id="1776740"/>
    <lineage>
        <taxon>Bacteria</taxon>
        <taxon>Pseudomonadati</taxon>
        <taxon>Pseudomonadota</taxon>
        <taxon>Gammaproteobacteria</taxon>
        <taxon>Moraxellales</taxon>
        <taxon>Moraxellaceae</taxon>
        <taxon>Acinetobacter</taxon>
    </lineage>
</organism>
<dbReference type="STRING" id="1217705.F900_02108"/>
<gene>
    <name evidence="2" type="ORF">F900_02108</name>
</gene>
<dbReference type="EMBL" id="APRP01000022">
    <property type="protein sequence ID" value="ENX00437.1"/>
    <property type="molecule type" value="Genomic_DNA"/>
</dbReference>
<keyword evidence="1" id="KW-0472">Membrane</keyword>
<keyword evidence="1" id="KW-0812">Transmembrane</keyword>
<reference evidence="2 3" key="1">
    <citation type="submission" date="2013-02" db="EMBL/GenBank/DDBJ databases">
        <title>The Genome Sequence of Acinetobacter sp. ANC 3862.</title>
        <authorList>
            <consortium name="The Broad Institute Genome Sequencing Platform"/>
            <consortium name="The Broad Institute Genome Sequencing Center for Infectious Disease"/>
            <person name="Cerqueira G."/>
            <person name="Feldgarden M."/>
            <person name="Courvalin P."/>
            <person name="Perichon B."/>
            <person name="Grillot-Courvalin C."/>
            <person name="Clermont D."/>
            <person name="Rocha E."/>
            <person name="Yoon E.-J."/>
            <person name="Nemec A."/>
            <person name="Walker B."/>
            <person name="Young S.K."/>
            <person name="Zeng Q."/>
            <person name="Gargeya S."/>
            <person name="Fitzgerald M."/>
            <person name="Haas B."/>
            <person name="Abouelleil A."/>
            <person name="Alvarado L."/>
            <person name="Arachchi H.M."/>
            <person name="Berlin A.M."/>
            <person name="Chapman S.B."/>
            <person name="Dewar J."/>
            <person name="Goldberg J."/>
            <person name="Griggs A."/>
            <person name="Gujja S."/>
            <person name="Hansen M."/>
            <person name="Howarth C."/>
            <person name="Imamovic A."/>
            <person name="Larimer J."/>
            <person name="McCowan C."/>
            <person name="Murphy C."/>
            <person name="Neiman D."/>
            <person name="Pearson M."/>
            <person name="Priest M."/>
            <person name="Roberts A."/>
            <person name="Saif S."/>
            <person name="Shea T."/>
            <person name="Sisk P."/>
            <person name="Sykes S."/>
            <person name="Wortman J."/>
            <person name="Nusbaum C."/>
            <person name="Birren B."/>
        </authorList>
    </citation>
    <scope>NUCLEOTIDE SEQUENCE [LARGE SCALE GENOMIC DNA]</scope>
    <source>
        <strain evidence="2 3">ANC 3862</strain>
    </source>
</reference>
<evidence type="ECO:0000313" key="3">
    <source>
        <dbReference type="Proteomes" id="UP000013248"/>
    </source>
</evidence>
<evidence type="ECO:0000313" key="2">
    <source>
        <dbReference type="EMBL" id="ENX00437.1"/>
    </source>
</evidence>
<protein>
    <submittedName>
        <fullName evidence="2">Uncharacterized protein</fullName>
    </submittedName>
</protein>
<evidence type="ECO:0000256" key="1">
    <source>
        <dbReference type="SAM" id="Phobius"/>
    </source>
</evidence>
<dbReference type="Proteomes" id="UP000013248">
    <property type="component" value="Unassembled WGS sequence"/>
</dbReference>
<comment type="caution">
    <text evidence="2">The sequence shown here is derived from an EMBL/GenBank/DDBJ whole genome shotgun (WGS) entry which is preliminary data.</text>
</comment>
<dbReference type="PATRIC" id="fig|1217705.3.peg.2048"/>
<proteinExistence type="predicted"/>
<keyword evidence="1" id="KW-1133">Transmembrane helix</keyword>
<sequence length="211" mass="24045">MGIKYCKSCKKPMKSTESSCRTCGTEYKTSYLIPVIILLIIVSGIIGTTWWYISKKQIEKENIHKANVASYVEKLKTISIYDNDASTIANYKFDADSHLNKLEFIELKKLVTSFHDQRELSNKVMRVALAQPISELQKIKRDTEAKKYSGCLEASRLIYVSSMNLTNEAILTFLAEGSDKDYEITQLFTKSLIQEQEAKKVLEECETTIAN</sequence>
<accession>N9NC46</accession>
<dbReference type="RefSeq" id="WP_005217348.1">
    <property type="nucleotide sequence ID" value="NZ_KB850089.1"/>
</dbReference>
<name>N9NC46_9GAMM</name>
<dbReference type="HOGENOM" id="CLU_1280909_0_0_6"/>